<accession>A0A8J7DNA5</accession>
<keyword evidence="7" id="KW-1185">Reference proteome</keyword>
<feature type="signal peptide" evidence="4">
    <location>
        <begin position="1"/>
        <end position="24"/>
    </location>
</feature>
<dbReference type="PANTHER" id="PTHR30290:SF9">
    <property type="entry name" value="OLIGOPEPTIDE-BINDING PROTEIN APPA"/>
    <property type="match status" value="1"/>
</dbReference>
<dbReference type="PIRSF" id="PIRSF002741">
    <property type="entry name" value="MppA"/>
    <property type="match status" value="1"/>
</dbReference>
<dbReference type="GO" id="GO:1904680">
    <property type="term" value="F:peptide transmembrane transporter activity"/>
    <property type="evidence" value="ECO:0007669"/>
    <property type="project" value="TreeGrafter"/>
</dbReference>
<evidence type="ECO:0000313" key="6">
    <source>
        <dbReference type="EMBL" id="MBE9077855.1"/>
    </source>
</evidence>
<reference evidence="6" key="1">
    <citation type="submission" date="2020-10" db="EMBL/GenBank/DDBJ databases">
        <authorList>
            <person name="Castelo-Branco R."/>
            <person name="Eusebio N."/>
            <person name="Adriana R."/>
            <person name="Vieira A."/>
            <person name="Brugerolle De Fraissinette N."/>
            <person name="Rezende De Castro R."/>
            <person name="Schneider M.P."/>
            <person name="Vasconcelos V."/>
            <person name="Leao P.N."/>
        </authorList>
    </citation>
    <scope>NUCLEOTIDE SEQUENCE</scope>
    <source>
        <strain evidence="6">LEGE 07310</strain>
    </source>
</reference>
<evidence type="ECO:0000256" key="3">
    <source>
        <dbReference type="ARBA" id="ARBA00022729"/>
    </source>
</evidence>
<evidence type="ECO:0000256" key="2">
    <source>
        <dbReference type="ARBA" id="ARBA00022448"/>
    </source>
</evidence>
<dbReference type="GO" id="GO:0015833">
    <property type="term" value="P:peptide transport"/>
    <property type="evidence" value="ECO:0007669"/>
    <property type="project" value="TreeGrafter"/>
</dbReference>
<protein>
    <submittedName>
        <fullName evidence="6">ABC transporter substrate-binding protein</fullName>
    </submittedName>
</protein>
<dbReference type="Gene3D" id="3.90.76.10">
    <property type="entry name" value="Dipeptide-binding Protein, Domain 1"/>
    <property type="match status" value="1"/>
</dbReference>
<gene>
    <name evidence="6" type="ORF">IQ241_11210</name>
</gene>
<dbReference type="RefSeq" id="WP_193907065.1">
    <property type="nucleotide sequence ID" value="NZ_JADEXG010000022.1"/>
</dbReference>
<comment type="caution">
    <text evidence="6">The sequence shown here is derived from an EMBL/GenBank/DDBJ whole genome shotgun (WGS) entry which is preliminary data.</text>
</comment>
<dbReference type="InterPro" id="IPR030678">
    <property type="entry name" value="Peptide/Ni-bd"/>
</dbReference>
<evidence type="ECO:0000256" key="1">
    <source>
        <dbReference type="ARBA" id="ARBA00005695"/>
    </source>
</evidence>
<dbReference type="GO" id="GO:0043190">
    <property type="term" value="C:ATP-binding cassette (ABC) transporter complex"/>
    <property type="evidence" value="ECO:0007669"/>
    <property type="project" value="InterPro"/>
</dbReference>
<organism evidence="6 7">
    <name type="scientific">Vasconcelosia minhoensis LEGE 07310</name>
    <dbReference type="NCBI Taxonomy" id="915328"/>
    <lineage>
        <taxon>Bacteria</taxon>
        <taxon>Bacillati</taxon>
        <taxon>Cyanobacteriota</taxon>
        <taxon>Cyanophyceae</taxon>
        <taxon>Nodosilineales</taxon>
        <taxon>Cymatolegaceae</taxon>
        <taxon>Vasconcelosia</taxon>
        <taxon>Vasconcelosia minhoensis</taxon>
    </lineage>
</organism>
<dbReference type="Pfam" id="PF00496">
    <property type="entry name" value="SBP_bac_5"/>
    <property type="match status" value="1"/>
</dbReference>
<keyword evidence="2" id="KW-0813">Transport</keyword>
<sequence>MQFWRRFRFVILALLACTLTIVLTNCDSSEPQTTTEGAATEESAAPATTLVYGSGGQPVNLAPGDITDGNSIAVQKQIYNRLLGTEPGTTEIVPELAEEWSASEDGLTWTFNLREGITFHDGSDFNAEAVVFNVNRWWDPEFEFGYRAEGKLYEIWSDLFGGYKGDEASILQAVTAVDDITVEFQMSQPFAAFPAAIASGYFGIASPTAIQEAGADYGSPSSLAVGTGPYVFQEWRSGDRVTLTAYPDYWEADLPKSEQLVISFVDDPAARLAQLRAGTLDFTVDLTPDQLPEIESDPNLEAKLRPSLNVGYLALNPTYEPLSKPEVRQAIAEAINKPEIVQAFWGDLGETDPHFTPPSMESAQDKSLDDYTYDPDAAQQAIAEAGYPDGFDLDLWYMPVSRPYFPNPKPIAEAFAAELSAIGINVNLQTKDWAAYLEDRNKAPGFQSFMLGWTGDYGDPDNFLYAHFGPGATQDLGNWKNEQVFQLLNEARASTDESERNDLYSQVDAILYEEAVRIPIVHSQPLLAQRTSISGWTPSPLGSESFATVEKS</sequence>
<dbReference type="Gene3D" id="3.10.105.10">
    <property type="entry name" value="Dipeptide-binding Protein, Domain 3"/>
    <property type="match status" value="1"/>
</dbReference>
<evidence type="ECO:0000256" key="4">
    <source>
        <dbReference type="SAM" id="SignalP"/>
    </source>
</evidence>
<dbReference type="Proteomes" id="UP000636505">
    <property type="component" value="Unassembled WGS sequence"/>
</dbReference>
<keyword evidence="3 4" id="KW-0732">Signal</keyword>
<dbReference type="PANTHER" id="PTHR30290">
    <property type="entry name" value="PERIPLASMIC BINDING COMPONENT OF ABC TRANSPORTER"/>
    <property type="match status" value="1"/>
</dbReference>
<dbReference type="Gene3D" id="3.40.190.10">
    <property type="entry name" value="Periplasmic binding protein-like II"/>
    <property type="match status" value="1"/>
</dbReference>
<dbReference type="InterPro" id="IPR039424">
    <property type="entry name" value="SBP_5"/>
</dbReference>
<evidence type="ECO:0000313" key="7">
    <source>
        <dbReference type="Proteomes" id="UP000636505"/>
    </source>
</evidence>
<dbReference type="GO" id="GO:0042597">
    <property type="term" value="C:periplasmic space"/>
    <property type="evidence" value="ECO:0007669"/>
    <property type="project" value="UniProtKB-ARBA"/>
</dbReference>
<evidence type="ECO:0000259" key="5">
    <source>
        <dbReference type="Pfam" id="PF00496"/>
    </source>
</evidence>
<feature type="chain" id="PRO_5035250021" evidence="4">
    <location>
        <begin position="25"/>
        <end position="552"/>
    </location>
</feature>
<dbReference type="EMBL" id="JADEXG010000022">
    <property type="protein sequence ID" value="MBE9077855.1"/>
    <property type="molecule type" value="Genomic_DNA"/>
</dbReference>
<feature type="domain" description="Solute-binding protein family 5" evidence="5">
    <location>
        <begin position="91"/>
        <end position="473"/>
    </location>
</feature>
<dbReference type="SUPFAM" id="SSF53850">
    <property type="entry name" value="Periplasmic binding protein-like II"/>
    <property type="match status" value="1"/>
</dbReference>
<dbReference type="AlphaFoldDB" id="A0A8J7DNA5"/>
<dbReference type="InterPro" id="IPR000914">
    <property type="entry name" value="SBP_5_dom"/>
</dbReference>
<dbReference type="CDD" id="cd08493">
    <property type="entry name" value="PBP2_DppA_like"/>
    <property type="match status" value="1"/>
</dbReference>
<comment type="similarity">
    <text evidence="1">Belongs to the bacterial solute-binding protein 5 family.</text>
</comment>
<proteinExistence type="inferred from homology"/>
<name>A0A8J7DNA5_9CYAN</name>